<dbReference type="RefSeq" id="WP_144846349.1">
    <property type="nucleotide sequence ID" value="NZ_VNJI01000011.1"/>
</dbReference>
<reference evidence="2 3" key="1">
    <citation type="submission" date="2019-07" db="EMBL/GenBank/DDBJ databases">
        <authorList>
            <person name="Kim J."/>
        </authorList>
    </citation>
    <scope>NUCLEOTIDE SEQUENCE [LARGE SCALE GENOMIC DNA]</scope>
    <source>
        <strain evidence="2 3">JC52</strain>
    </source>
</reference>
<gene>
    <name evidence="2" type="ORF">FPZ49_10735</name>
</gene>
<evidence type="ECO:0000313" key="2">
    <source>
        <dbReference type="EMBL" id="TVY09841.1"/>
    </source>
</evidence>
<dbReference type="EMBL" id="VNJI01000011">
    <property type="protein sequence ID" value="TVY09841.1"/>
    <property type="molecule type" value="Genomic_DNA"/>
</dbReference>
<feature type="region of interest" description="Disordered" evidence="1">
    <location>
        <begin position="1"/>
        <end position="25"/>
    </location>
</feature>
<evidence type="ECO:0000313" key="3">
    <source>
        <dbReference type="Proteomes" id="UP000317036"/>
    </source>
</evidence>
<organism evidence="2 3">
    <name type="scientific">Paenibacillus cremeus</name>
    <dbReference type="NCBI Taxonomy" id="2163881"/>
    <lineage>
        <taxon>Bacteria</taxon>
        <taxon>Bacillati</taxon>
        <taxon>Bacillota</taxon>
        <taxon>Bacilli</taxon>
        <taxon>Bacillales</taxon>
        <taxon>Paenibacillaceae</taxon>
        <taxon>Paenibacillus</taxon>
    </lineage>
</organism>
<accession>A0A559KCJ0</accession>
<comment type="caution">
    <text evidence="2">The sequence shown here is derived from an EMBL/GenBank/DDBJ whole genome shotgun (WGS) entry which is preliminary data.</text>
</comment>
<name>A0A559KCJ0_9BACL</name>
<sequence>MKKNTNKLAGLAPRQQRREEAKANGVAFEPVYNGAKPERVQHKAVYKAQVNEAKRKSRAK</sequence>
<protein>
    <submittedName>
        <fullName evidence="2">Uncharacterized protein</fullName>
    </submittedName>
</protein>
<proteinExistence type="predicted"/>
<dbReference type="AlphaFoldDB" id="A0A559KCJ0"/>
<dbReference type="Proteomes" id="UP000317036">
    <property type="component" value="Unassembled WGS sequence"/>
</dbReference>
<keyword evidence="3" id="KW-1185">Reference proteome</keyword>
<evidence type="ECO:0000256" key="1">
    <source>
        <dbReference type="SAM" id="MobiDB-lite"/>
    </source>
</evidence>